<sequence>MNCPTCNNENEPGAQFCGTCGTNLSSGEVADGPQQPMVGFGEAIGRGFSNYFKFSGRATRAEYWFWVLFTSLVQAIPLIGGLIALFCLIPSLAVTSRRLHDIGKSGWWQLCFMLVWVTWGTAIVCLFIAAFGGEGNGSLFALSAAAFIAAIAATAWMIGWLARQGDTGSNRHGPDPRTTRRS</sequence>
<feature type="transmembrane region" description="Helical" evidence="1">
    <location>
        <begin position="63"/>
        <end position="89"/>
    </location>
</feature>
<dbReference type="InterPro" id="IPR008523">
    <property type="entry name" value="DUF805"/>
</dbReference>
<keyword evidence="1" id="KW-1133">Transmembrane helix</keyword>
<accession>A0A381T965</accession>
<organism evidence="2">
    <name type="scientific">marine metagenome</name>
    <dbReference type="NCBI Taxonomy" id="408172"/>
    <lineage>
        <taxon>unclassified sequences</taxon>
        <taxon>metagenomes</taxon>
        <taxon>ecological metagenomes</taxon>
    </lineage>
</organism>
<dbReference type="GO" id="GO:0005886">
    <property type="term" value="C:plasma membrane"/>
    <property type="evidence" value="ECO:0007669"/>
    <property type="project" value="TreeGrafter"/>
</dbReference>
<dbReference type="Pfam" id="PF05656">
    <property type="entry name" value="DUF805"/>
    <property type="match status" value="1"/>
</dbReference>
<name>A0A381T965_9ZZZZ</name>
<gene>
    <name evidence="2" type="ORF">METZ01_LOCUS65569</name>
</gene>
<evidence type="ECO:0000313" key="2">
    <source>
        <dbReference type="EMBL" id="SVA12715.1"/>
    </source>
</evidence>
<feature type="transmembrane region" description="Helical" evidence="1">
    <location>
        <begin position="139"/>
        <end position="162"/>
    </location>
</feature>
<dbReference type="AlphaFoldDB" id="A0A381T965"/>
<keyword evidence="1" id="KW-0812">Transmembrane</keyword>
<keyword evidence="1" id="KW-0472">Membrane</keyword>
<proteinExistence type="predicted"/>
<feature type="transmembrane region" description="Helical" evidence="1">
    <location>
        <begin position="110"/>
        <end position="133"/>
    </location>
</feature>
<evidence type="ECO:0000256" key="1">
    <source>
        <dbReference type="SAM" id="Phobius"/>
    </source>
</evidence>
<dbReference type="EMBL" id="UINC01004221">
    <property type="protein sequence ID" value="SVA12715.1"/>
    <property type="molecule type" value="Genomic_DNA"/>
</dbReference>
<protein>
    <submittedName>
        <fullName evidence="2">Uncharacterized protein</fullName>
    </submittedName>
</protein>
<dbReference type="PANTHER" id="PTHR34980:SF2">
    <property type="entry name" value="INNER MEMBRANE PROTEIN YHAH-RELATED"/>
    <property type="match status" value="1"/>
</dbReference>
<dbReference type="PANTHER" id="PTHR34980">
    <property type="entry name" value="INNER MEMBRANE PROTEIN-RELATED-RELATED"/>
    <property type="match status" value="1"/>
</dbReference>
<reference evidence="2" key="1">
    <citation type="submission" date="2018-05" db="EMBL/GenBank/DDBJ databases">
        <authorList>
            <person name="Lanie J.A."/>
            <person name="Ng W.-L."/>
            <person name="Kazmierczak K.M."/>
            <person name="Andrzejewski T.M."/>
            <person name="Davidsen T.M."/>
            <person name="Wayne K.J."/>
            <person name="Tettelin H."/>
            <person name="Glass J.I."/>
            <person name="Rusch D."/>
            <person name="Podicherti R."/>
            <person name="Tsui H.-C.T."/>
            <person name="Winkler M.E."/>
        </authorList>
    </citation>
    <scope>NUCLEOTIDE SEQUENCE</scope>
</reference>